<feature type="non-terminal residue" evidence="3">
    <location>
        <position position="226"/>
    </location>
</feature>
<dbReference type="InterPro" id="IPR001199">
    <property type="entry name" value="Cyt_B5-like_heme/steroid-bd"/>
</dbReference>
<evidence type="ECO:0000313" key="4">
    <source>
        <dbReference type="Proteomes" id="UP000269721"/>
    </source>
</evidence>
<proteinExistence type="predicted"/>
<evidence type="ECO:0000259" key="2">
    <source>
        <dbReference type="Pfam" id="PF00173"/>
    </source>
</evidence>
<accession>A0A4P9W7K3</accession>
<evidence type="ECO:0000313" key="3">
    <source>
        <dbReference type="EMBL" id="RKO88344.1"/>
    </source>
</evidence>
<name>A0A4P9W7K3_9FUNG</name>
<dbReference type="AlphaFoldDB" id="A0A4P9W7K3"/>
<feature type="region of interest" description="Disordered" evidence="1">
    <location>
        <begin position="93"/>
        <end position="123"/>
    </location>
</feature>
<dbReference type="Gene3D" id="3.10.120.10">
    <property type="entry name" value="Cytochrome b5-like heme/steroid binding domain"/>
    <property type="match status" value="1"/>
</dbReference>
<dbReference type="OrthoDB" id="260519at2759"/>
<gene>
    <name evidence="3" type="ORF">BDK51DRAFT_41616</name>
</gene>
<feature type="compositionally biased region" description="Pro residues" evidence="1">
    <location>
        <begin position="153"/>
        <end position="163"/>
    </location>
</feature>
<dbReference type="SUPFAM" id="SSF55856">
    <property type="entry name" value="Cytochrome b5-like heme/steroid binding domain"/>
    <property type="match status" value="1"/>
</dbReference>
<reference evidence="4" key="1">
    <citation type="journal article" date="2018" name="Nat. Microbiol.">
        <title>Leveraging single-cell genomics to expand the fungal tree of life.</title>
        <authorList>
            <person name="Ahrendt S.R."/>
            <person name="Quandt C.A."/>
            <person name="Ciobanu D."/>
            <person name="Clum A."/>
            <person name="Salamov A."/>
            <person name="Andreopoulos B."/>
            <person name="Cheng J.F."/>
            <person name="Woyke T."/>
            <person name="Pelin A."/>
            <person name="Henrissat B."/>
            <person name="Reynolds N.K."/>
            <person name="Benny G.L."/>
            <person name="Smith M.E."/>
            <person name="James T.Y."/>
            <person name="Grigoriev I.V."/>
        </authorList>
    </citation>
    <scope>NUCLEOTIDE SEQUENCE [LARGE SCALE GENOMIC DNA]</scope>
</reference>
<dbReference type="Pfam" id="PF00173">
    <property type="entry name" value="Cyt-b5"/>
    <property type="match status" value="1"/>
</dbReference>
<keyword evidence="4" id="KW-1185">Reference proteome</keyword>
<organism evidence="3 4">
    <name type="scientific">Blyttiomyces helicus</name>
    <dbReference type="NCBI Taxonomy" id="388810"/>
    <lineage>
        <taxon>Eukaryota</taxon>
        <taxon>Fungi</taxon>
        <taxon>Fungi incertae sedis</taxon>
        <taxon>Chytridiomycota</taxon>
        <taxon>Chytridiomycota incertae sedis</taxon>
        <taxon>Chytridiomycetes</taxon>
        <taxon>Chytridiomycetes incertae sedis</taxon>
        <taxon>Blyttiomyces</taxon>
    </lineage>
</organism>
<dbReference type="Proteomes" id="UP000269721">
    <property type="component" value="Unassembled WGS sequence"/>
</dbReference>
<protein>
    <recommendedName>
        <fullName evidence="2">Cytochrome b5 heme-binding domain-containing protein</fullName>
    </recommendedName>
</protein>
<sequence>MAFAAKRMSVARRSALAGGYEAPANRHQTSPPRNVQTPSRLVARKWEFSDPTPRATRRNLKAKARWQKNPLDASIRFTGGDCRFAAEMPAGRATARGRSQARCTVARPDGQQQRLISPQRRCYSSTSQTPLAAQLGPLERTCLTILPLAPRQPTSPHPPPAPPETMCVPDKARPARRAQSKHFDREDIDARVKAGELLIIIKDKVYNLTNWVKYHPGGDLPVWHLK</sequence>
<evidence type="ECO:0000256" key="1">
    <source>
        <dbReference type="SAM" id="MobiDB-lite"/>
    </source>
</evidence>
<dbReference type="InterPro" id="IPR036400">
    <property type="entry name" value="Cyt_B5-like_heme/steroid_sf"/>
</dbReference>
<dbReference type="EMBL" id="KZ996780">
    <property type="protein sequence ID" value="RKO88344.1"/>
    <property type="molecule type" value="Genomic_DNA"/>
</dbReference>
<feature type="region of interest" description="Disordered" evidence="1">
    <location>
        <begin position="149"/>
        <end position="168"/>
    </location>
</feature>
<feature type="domain" description="Cytochrome b5 heme-binding" evidence="2">
    <location>
        <begin position="186"/>
        <end position="219"/>
    </location>
</feature>
<feature type="compositionally biased region" description="Polar residues" evidence="1">
    <location>
        <begin position="110"/>
        <end position="123"/>
    </location>
</feature>